<protein>
    <submittedName>
        <fullName evidence="2">Uncharacterized protein</fullName>
    </submittedName>
</protein>
<reference evidence="2 3" key="1">
    <citation type="journal article" date="2021" name="Commun. Biol.">
        <title>The genome of Shorea leprosula (Dipterocarpaceae) highlights the ecological relevance of drought in aseasonal tropical rainforests.</title>
        <authorList>
            <person name="Ng K.K.S."/>
            <person name="Kobayashi M.J."/>
            <person name="Fawcett J.A."/>
            <person name="Hatakeyama M."/>
            <person name="Paape T."/>
            <person name="Ng C.H."/>
            <person name="Ang C.C."/>
            <person name="Tnah L.H."/>
            <person name="Lee C.T."/>
            <person name="Nishiyama T."/>
            <person name="Sese J."/>
            <person name="O'Brien M.J."/>
            <person name="Copetti D."/>
            <person name="Mohd Noor M.I."/>
            <person name="Ong R.C."/>
            <person name="Putra M."/>
            <person name="Sireger I.Z."/>
            <person name="Indrioko S."/>
            <person name="Kosugi Y."/>
            <person name="Izuno A."/>
            <person name="Isagi Y."/>
            <person name="Lee S.L."/>
            <person name="Shimizu K.K."/>
        </authorList>
    </citation>
    <scope>NUCLEOTIDE SEQUENCE [LARGE SCALE GENOMIC DNA]</scope>
    <source>
        <strain evidence="2">214</strain>
    </source>
</reference>
<evidence type="ECO:0000256" key="1">
    <source>
        <dbReference type="SAM" id="MobiDB-lite"/>
    </source>
</evidence>
<evidence type="ECO:0000313" key="3">
    <source>
        <dbReference type="Proteomes" id="UP001054252"/>
    </source>
</evidence>
<feature type="region of interest" description="Disordered" evidence="1">
    <location>
        <begin position="34"/>
        <end position="64"/>
    </location>
</feature>
<dbReference type="AlphaFoldDB" id="A0AAV5LDU1"/>
<accession>A0AAV5LDU1</accession>
<comment type="caution">
    <text evidence="2">The sequence shown here is derived from an EMBL/GenBank/DDBJ whole genome shotgun (WGS) entry which is preliminary data.</text>
</comment>
<sequence length="87" mass="9943">MPAKLLPKRSPHGPIPLVNPKSCLDSYCRSRSGLWTRRKSGRNRSKGGKRKMKKNKEQGDEEENQFRLLTGKMGSRVNVGAVKTYKW</sequence>
<dbReference type="Proteomes" id="UP001054252">
    <property type="component" value="Unassembled WGS sequence"/>
</dbReference>
<dbReference type="EMBL" id="BPVZ01000110">
    <property type="protein sequence ID" value="GKV35435.1"/>
    <property type="molecule type" value="Genomic_DNA"/>
</dbReference>
<gene>
    <name evidence="2" type="ORF">SLEP1_g43698</name>
</gene>
<name>A0AAV5LDU1_9ROSI</name>
<evidence type="ECO:0000313" key="2">
    <source>
        <dbReference type="EMBL" id="GKV35435.1"/>
    </source>
</evidence>
<proteinExistence type="predicted"/>
<feature type="compositionally biased region" description="Basic residues" evidence="1">
    <location>
        <begin position="36"/>
        <end position="54"/>
    </location>
</feature>
<keyword evidence="3" id="KW-1185">Reference proteome</keyword>
<organism evidence="2 3">
    <name type="scientific">Rubroshorea leprosula</name>
    <dbReference type="NCBI Taxonomy" id="152421"/>
    <lineage>
        <taxon>Eukaryota</taxon>
        <taxon>Viridiplantae</taxon>
        <taxon>Streptophyta</taxon>
        <taxon>Embryophyta</taxon>
        <taxon>Tracheophyta</taxon>
        <taxon>Spermatophyta</taxon>
        <taxon>Magnoliopsida</taxon>
        <taxon>eudicotyledons</taxon>
        <taxon>Gunneridae</taxon>
        <taxon>Pentapetalae</taxon>
        <taxon>rosids</taxon>
        <taxon>malvids</taxon>
        <taxon>Malvales</taxon>
        <taxon>Dipterocarpaceae</taxon>
        <taxon>Rubroshorea</taxon>
    </lineage>
</organism>